<protein>
    <submittedName>
        <fullName evidence="2">Transmembrane and TPR repeat-containing protein 3-like</fullName>
    </submittedName>
</protein>
<dbReference type="KEGG" id="lak:106178430"/>
<dbReference type="AlphaFoldDB" id="A0A1S3K3E3"/>
<accession>A0A1S3K3E3</accession>
<dbReference type="STRING" id="7574.A0A1S3K3E3"/>
<dbReference type="GO" id="GO:0005783">
    <property type="term" value="C:endoplasmic reticulum"/>
    <property type="evidence" value="ECO:0007669"/>
    <property type="project" value="TreeGrafter"/>
</dbReference>
<dbReference type="Gene3D" id="1.25.40.10">
    <property type="entry name" value="Tetratricopeptide repeat domain"/>
    <property type="match status" value="1"/>
</dbReference>
<dbReference type="PANTHER" id="PTHR44395">
    <property type="match status" value="1"/>
</dbReference>
<dbReference type="OrthoDB" id="66906at2759"/>
<evidence type="ECO:0000313" key="1">
    <source>
        <dbReference type="Proteomes" id="UP000085678"/>
    </source>
</evidence>
<name>A0A1S3K3E3_LINAN</name>
<keyword evidence="1" id="KW-1185">Reference proteome</keyword>
<dbReference type="Proteomes" id="UP000085678">
    <property type="component" value="Unplaced"/>
</dbReference>
<dbReference type="GO" id="GO:0000030">
    <property type="term" value="F:mannosyltransferase activity"/>
    <property type="evidence" value="ECO:0007669"/>
    <property type="project" value="TreeGrafter"/>
</dbReference>
<sequence>MGKLMLQDNFRGALFNLALLLANDVKRPLDAVPYLKKLLQYYPDHTKGLILMGDININHLKDIRGAEENFKKILETDPTNVQANHNLCVVYVEQGDLLKAEKCLVETVKLAPNEKYIQDHLSIVRGRLQKAYQQMKAQQQQAKKKPVT</sequence>
<organism evidence="1 2">
    <name type="scientific">Lingula anatina</name>
    <name type="common">Brachiopod</name>
    <name type="synonym">Lingula unguis</name>
    <dbReference type="NCBI Taxonomy" id="7574"/>
    <lineage>
        <taxon>Eukaryota</taxon>
        <taxon>Metazoa</taxon>
        <taxon>Spiralia</taxon>
        <taxon>Lophotrochozoa</taxon>
        <taxon>Brachiopoda</taxon>
        <taxon>Linguliformea</taxon>
        <taxon>Lingulata</taxon>
        <taxon>Lingulida</taxon>
        <taxon>Linguloidea</taxon>
        <taxon>Lingulidae</taxon>
        <taxon>Lingula</taxon>
    </lineage>
</organism>
<dbReference type="SUPFAM" id="SSF48452">
    <property type="entry name" value="TPR-like"/>
    <property type="match status" value="1"/>
</dbReference>
<dbReference type="InParanoid" id="A0A1S3K3E3"/>
<dbReference type="PANTHER" id="PTHR44395:SF1">
    <property type="entry name" value="PROTEIN O-MANNOSYL-TRANSFERASE TMTC3"/>
    <property type="match status" value="1"/>
</dbReference>
<dbReference type="InterPro" id="IPR011990">
    <property type="entry name" value="TPR-like_helical_dom_sf"/>
</dbReference>
<evidence type="ECO:0000313" key="2">
    <source>
        <dbReference type="RefSeq" id="XP_013417042.1"/>
    </source>
</evidence>
<reference evidence="2" key="1">
    <citation type="submission" date="2025-08" db="UniProtKB">
        <authorList>
            <consortium name="RefSeq"/>
        </authorList>
    </citation>
    <scope>IDENTIFICATION</scope>
    <source>
        <tissue evidence="2">Gonads</tissue>
    </source>
</reference>
<dbReference type="FunFam" id="1.25.40.10:FF:000239">
    <property type="entry name" value="Transmembrane and TPR repeat-containing protein 3"/>
    <property type="match status" value="1"/>
</dbReference>
<dbReference type="Pfam" id="PF14559">
    <property type="entry name" value="TPR_19"/>
    <property type="match status" value="1"/>
</dbReference>
<proteinExistence type="predicted"/>
<dbReference type="GO" id="GO:0035269">
    <property type="term" value="P:protein O-linked glycosylation via mannose"/>
    <property type="evidence" value="ECO:0007669"/>
    <property type="project" value="TreeGrafter"/>
</dbReference>
<dbReference type="GeneID" id="106178430"/>
<dbReference type="RefSeq" id="XP_013417042.1">
    <property type="nucleotide sequence ID" value="XM_013561588.2"/>
</dbReference>
<gene>
    <name evidence="2" type="primary">LOC106178430</name>
</gene>